<evidence type="ECO:0000256" key="1">
    <source>
        <dbReference type="SAM" id="MobiDB-lite"/>
    </source>
</evidence>
<proteinExistence type="predicted"/>
<accession>A0A9D2HNY1</accession>
<comment type="caution">
    <text evidence="2">The sequence shown here is derived from an EMBL/GenBank/DDBJ whole genome shotgun (WGS) entry which is preliminary data.</text>
</comment>
<gene>
    <name evidence="2" type="ORF">H9784_04865</name>
</gene>
<dbReference type="GO" id="GO:0046718">
    <property type="term" value="P:symbiont entry into host cell"/>
    <property type="evidence" value="ECO:0007669"/>
    <property type="project" value="InterPro"/>
</dbReference>
<reference evidence="2" key="2">
    <citation type="submission" date="2021-04" db="EMBL/GenBank/DDBJ databases">
        <authorList>
            <person name="Gilroy R."/>
        </authorList>
    </citation>
    <scope>NUCLEOTIDE SEQUENCE</scope>
    <source>
        <strain evidence="2">5032</strain>
    </source>
</reference>
<name>A0A9D2HNY1_9BACT</name>
<dbReference type="SUPFAM" id="SSF88874">
    <property type="entry name" value="Receptor-binding domain of short tail fibre protein gp12"/>
    <property type="match status" value="1"/>
</dbReference>
<dbReference type="AlphaFoldDB" id="A0A9D2HNY1"/>
<evidence type="ECO:0000313" key="3">
    <source>
        <dbReference type="Proteomes" id="UP000823821"/>
    </source>
</evidence>
<dbReference type="GO" id="GO:0019062">
    <property type="term" value="P:virion attachment to host cell"/>
    <property type="evidence" value="ECO:0007669"/>
    <property type="project" value="InterPro"/>
</dbReference>
<reference evidence="2" key="1">
    <citation type="journal article" date="2021" name="PeerJ">
        <title>Extensive microbial diversity within the chicken gut microbiome revealed by metagenomics and culture.</title>
        <authorList>
            <person name="Gilroy R."/>
            <person name="Ravi A."/>
            <person name="Getino M."/>
            <person name="Pursley I."/>
            <person name="Horton D.L."/>
            <person name="Alikhan N.F."/>
            <person name="Baker D."/>
            <person name="Gharbi K."/>
            <person name="Hall N."/>
            <person name="Watson M."/>
            <person name="Adriaenssens E.M."/>
            <person name="Foster-Nyarko E."/>
            <person name="Jarju S."/>
            <person name="Secka A."/>
            <person name="Antonio M."/>
            <person name="Oren A."/>
            <person name="Chaudhuri R.R."/>
            <person name="La Ragione R."/>
            <person name="Hildebrand F."/>
            <person name="Pallen M.J."/>
        </authorList>
    </citation>
    <scope>NUCLEOTIDE SEQUENCE</scope>
    <source>
        <strain evidence="2">5032</strain>
    </source>
</reference>
<organism evidence="2 3">
    <name type="scientific">Candidatus Desulfovibrio intestinavium</name>
    <dbReference type="NCBI Taxonomy" id="2838534"/>
    <lineage>
        <taxon>Bacteria</taxon>
        <taxon>Pseudomonadati</taxon>
        <taxon>Thermodesulfobacteriota</taxon>
        <taxon>Desulfovibrionia</taxon>
        <taxon>Desulfovibrionales</taxon>
        <taxon>Desulfovibrionaceae</taxon>
        <taxon>Desulfovibrio</taxon>
    </lineage>
</organism>
<dbReference type="InterPro" id="IPR005068">
    <property type="entry name" value="Phage_lambda_Stf-r2"/>
</dbReference>
<evidence type="ECO:0000313" key="2">
    <source>
        <dbReference type="EMBL" id="HJA78888.1"/>
    </source>
</evidence>
<dbReference type="EMBL" id="DWZD01000033">
    <property type="protein sequence ID" value="HJA78888.1"/>
    <property type="molecule type" value="Genomic_DNA"/>
</dbReference>
<sequence length="467" mass="49669">MTMPSSVSRARFEGNGTATEFPFAFKVWDVSQLTVTLTDPDGKSSPATGWTAQLAEDGGTVAYLHEGQPLPVGWLLAITRNMPFTQEIDLVSATRFDPAVMEDGLDMATAERQQLREQLSRSVILPATSDQSPQELADRLLEAEKTAVSAAQKAGMDAAAASEQADRAESQADKAAIQAAEADDAARLARAWAESPTPPDPDEPDSKSAREWALVAADTVPLATASLPGKASFPPPFTVDAQGAVGVRHADTGQNGLVRLTDAVNSATSQLAASDTAVKTAYDKAVATAGLWIGVPRFWRGTTLPPDHCWANGDFVAFADWPELKAVYEAGGFAGMLMAWNADKDTKAANLGQWRPDDAEPTGLFTPNLTGQFLRCWGPGIERQAGSWQADAFQGHGHILYAGVDSGSSGGGGYMNFWQRNHDKAIKEPISLDGYGTARIADETRPANIALPCIIYLGQPAQPEELA</sequence>
<protein>
    <submittedName>
        <fullName evidence="2">Tail fiber protein</fullName>
    </submittedName>
</protein>
<dbReference type="Pfam" id="PF03406">
    <property type="entry name" value="Phage_fiber_2"/>
    <property type="match status" value="1"/>
</dbReference>
<dbReference type="Proteomes" id="UP000823821">
    <property type="component" value="Unassembled WGS sequence"/>
</dbReference>
<feature type="region of interest" description="Disordered" evidence="1">
    <location>
        <begin position="158"/>
        <end position="208"/>
    </location>
</feature>